<dbReference type="SUPFAM" id="SSF57701">
    <property type="entry name" value="Zn2/Cys6 DNA-binding domain"/>
    <property type="match status" value="1"/>
</dbReference>
<dbReference type="CDD" id="cd00067">
    <property type="entry name" value="GAL4"/>
    <property type="match status" value="1"/>
</dbReference>
<dbReference type="PROSITE" id="PS50048">
    <property type="entry name" value="ZN2_CY6_FUNGAL_2"/>
    <property type="match status" value="1"/>
</dbReference>
<dbReference type="InterPro" id="IPR036864">
    <property type="entry name" value="Zn2-C6_fun-type_DNA-bd_sf"/>
</dbReference>
<dbReference type="GO" id="GO:0005634">
    <property type="term" value="C:nucleus"/>
    <property type="evidence" value="ECO:0007669"/>
    <property type="project" value="UniProtKB-SubCell"/>
</dbReference>
<evidence type="ECO:0000256" key="3">
    <source>
        <dbReference type="SAM" id="MobiDB-lite"/>
    </source>
</evidence>
<name>A0A6A5RL54_9PLEO</name>
<sequence>MAEIITVPTSLASPHASSVSQPRAKNSASQQSKHKDAPKTSENSGIVKKKQSKSRNGCVTCKAKRLKCDEVKPTCQQCLKRNVVCEGYRRDFKWRPFEEPGCTGKQPAKPRKGESITVLAQPNSNNMLNAHQQYHNCSATTHDCHQILLPQLLIADVHNPANDDHPPLFPHILAERHYTASMLSPYVITPQSVSPVECRTPAFPGSESIYEDGSVRAGPSEMTAPSSLAAGQSPRLMDLLLSGNDYCAPPEEYLSYRNQHGPFYEPTGLTPPGEVNDEDIEEIPRGFSYDIRPWSLRHSSPTPSNSSGSSTGSQDHGIPNQLQDPVSSSEAISRRFHRDTCGILSVKDGPTENPWRTLVWPLTRDCPALYHAIASMTSFHQSTQFPPMRIQGINHMQIAIQALAEGLGNMRFDAAISTTLVLAFAESWDVHISTGINHIKGAKVLINQALVQHRQTPKQGEEWTRLQFLCNAWIYMDVIARLTSADDDDSNDVDAIYDSIHSTGGTNSVLDPLMGCAHSLFPIIGRVASLIRKLRKTTGDCPNLTMQAIHLKSQLEEWTPPSHIETPEDETTSPTDSVKTATAYQYATLLYLHQAFPQLPSLPALILAEKTLCELASVEPSSRSCIIHIYPLMAAGCEMIDEDDRAWVIQRWKLLLSRMKLGIIEKSLTVTKEVWARRDAFAAKCNIFEARHSDNMPTAQARKRSLDAYLESNDDDFCWLESRPKRRATDSDAHQSHSISYLFPLEQRRSNGSQHSNVELLEPEFTVKGYLHWLGVMRDWNWEVLLG</sequence>
<dbReference type="Pfam" id="PF11951">
    <property type="entry name" value="Fungal_trans_2"/>
    <property type="match status" value="1"/>
</dbReference>
<dbReference type="PANTHER" id="PTHR37534">
    <property type="entry name" value="TRANSCRIPTIONAL ACTIVATOR PROTEIN UGA3"/>
    <property type="match status" value="1"/>
</dbReference>
<dbReference type="SMART" id="SM00066">
    <property type="entry name" value="GAL4"/>
    <property type="match status" value="1"/>
</dbReference>
<feature type="compositionally biased region" description="Polar residues" evidence="3">
    <location>
        <begin position="7"/>
        <end position="31"/>
    </location>
</feature>
<evidence type="ECO:0000313" key="5">
    <source>
        <dbReference type="EMBL" id="KAF1929161.1"/>
    </source>
</evidence>
<reference evidence="5" key="1">
    <citation type="journal article" date="2020" name="Stud. Mycol.">
        <title>101 Dothideomycetes genomes: a test case for predicting lifestyles and emergence of pathogens.</title>
        <authorList>
            <person name="Haridas S."/>
            <person name="Albert R."/>
            <person name="Binder M."/>
            <person name="Bloem J."/>
            <person name="Labutti K."/>
            <person name="Salamov A."/>
            <person name="Andreopoulos B."/>
            <person name="Baker S."/>
            <person name="Barry K."/>
            <person name="Bills G."/>
            <person name="Bluhm B."/>
            <person name="Cannon C."/>
            <person name="Castanera R."/>
            <person name="Culley D."/>
            <person name="Daum C."/>
            <person name="Ezra D."/>
            <person name="Gonzalez J."/>
            <person name="Henrissat B."/>
            <person name="Kuo A."/>
            <person name="Liang C."/>
            <person name="Lipzen A."/>
            <person name="Lutzoni F."/>
            <person name="Magnuson J."/>
            <person name="Mondo S."/>
            <person name="Nolan M."/>
            <person name="Ohm R."/>
            <person name="Pangilinan J."/>
            <person name="Park H.-J."/>
            <person name="Ramirez L."/>
            <person name="Alfaro M."/>
            <person name="Sun H."/>
            <person name="Tritt A."/>
            <person name="Yoshinaga Y."/>
            <person name="Zwiers L.-H."/>
            <person name="Turgeon B."/>
            <person name="Goodwin S."/>
            <person name="Spatafora J."/>
            <person name="Crous P."/>
            <person name="Grigoriev I."/>
        </authorList>
    </citation>
    <scope>NUCLEOTIDE SEQUENCE</scope>
    <source>
        <strain evidence="5">CBS 183.55</strain>
    </source>
</reference>
<feature type="compositionally biased region" description="Low complexity" evidence="3">
    <location>
        <begin position="299"/>
        <end position="313"/>
    </location>
</feature>
<dbReference type="InterPro" id="IPR021858">
    <property type="entry name" value="Fun_TF"/>
</dbReference>
<dbReference type="EMBL" id="ML978966">
    <property type="protein sequence ID" value="KAF1929161.1"/>
    <property type="molecule type" value="Genomic_DNA"/>
</dbReference>
<proteinExistence type="predicted"/>
<feature type="compositionally biased region" description="Polar residues" evidence="3">
    <location>
        <begin position="320"/>
        <end position="331"/>
    </location>
</feature>
<keyword evidence="6" id="KW-1185">Reference proteome</keyword>
<dbReference type="OrthoDB" id="3886144at2759"/>
<dbReference type="PROSITE" id="PS00463">
    <property type="entry name" value="ZN2_CY6_FUNGAL_1"/>
    <property type="match status" value="1"/>
</dbReference>
<dbReference type="RefSeq" id="XP_033449409.1">
    <property type="nucleotide sequence ID" value="XM_033587395.1"/>
</dbReference>
<feature type="region of interest" description="Disordered" evidence="3">
    <location>
        <begin position="205"/>
        <end position="230"/>
    </location>
</feature>
<feature type="region of interest" description="Disordered" evidence="3">
    <location>
        <begin position="294"/>
        <end position="331"/>
    </location>
</feature>
<evidence type="ECO:0000256" key="2">
    <source>
        <dbReference type="ARBA" id="ARBA00023242"/>
    </source>
</evidence>
<dbReference type="Pfam" id="PF00172">
    <property type="entry name" value="Zn_clus"/>
    <property type="match status" value="1"/>
</dbReference>
<keyword evidence="2" id="KW-0539">Nucleus</keyword>
<dbReference type="GO" id="GO:0000981">
    <property type="term" value="F:DNA-binding transcription factor activity, RNA polymerase II-specific"/>
    <property type="evidence" value="ECO:0007669"/>
    <property type="project" value="InterPro"/>
</dbReference>
<evidence type="ECO:0000259" key="4">
    <source>
        <dbReference type="PROSITE" id="PS50048"/>
    </source>
</evidence>
<dbReference type="GO" id="GO:0008270">
    <property type="term" value="F:zinc ion binding"/>
    <property type="evidence" value="ECO:0007669"/>
    <property type="project" value="InterPro"/>
</dbReference>
<evidence type="ECO:0000256" key="1">
    <source>
        <dbReference type="ARBA" id="ARBA00004123"/>
    </source>
</evidence>
<dbReference type="GeneID" id="54345041"/>
<gene>
    <name evidence="5" type="ORF">M421DRAFT_132972</name>
</gene>
<dbReference type="InterPro" id="IPR001138">
    <property type="entry name" value="Zn2Cys6_DnaBD"/>
</dbReference>
<dbReference type="PANTHER" id="PTHR37534:SF47">
    <property type="entry name" value="ZN(2)-C6 FUNGAL-TYPE DOMAIN-CONTAINING PROTEIN"/>
    <property type="match status" value="1"/>
</dbReference>
<protein>
    <recommendedName>
        <fullName evidence="4">Zn(2)-C6 fungal-type domain-containing protein</fullName>
    </recommendedName>
</protein>
<organism evidence="5 6">
    <name type="scientific">Didymella exigua CBS 183.55</name>
    <dbReference type="NCBI Taxonomy" id="1150837"/>
    <lineage>
        <taxon>Eukaryota</taxon>
        <taxon>Fungi</taxon>
        <taxon>Dikarya</taxon>
        <taxon>Ascomycota</taxon>
        <taxon>Pezizomycotina</taxon>
        <taxon>Dothideomycetes</taxon>
        <taxon>Pleosporomycetidae</taxon>
        <taxon>Pleosporales</taxon>
        <taxon>Pleosporineae</taxon>
        <taxon>Didymellaceae</taxon>
        <taxon>Didymella</taxon>
    </lineage>
</organism>
<feature type="region of interest" description="Disordered" evidence="3">
    <location>
        <begin position="1"/>
        <end position="49"/>
    </location>
</feature>
<dbReference type="GO" id="GO:0045944">
    <property type="term" value="P:positive regulation of transcription by RNA polymerase II"/>
    <property type="evidence" value="ECO:0007669"/>
    <property type="project" value="TreeGrafter"/>
</dbReference>
<dbReference type="Gene3D" id="4.10.240.10">
    <property type="entry name" value="Zn(2)-C6 fungal-type DNA-binding domain"/>
    <property type="match status" value="1"/>
</dbReference>
<comment type="subcellular location">
    <subcellularLocation>
        <location evidence="1">Nucleus</location>
    </subcellularLocation>
</comment>
<dbReference type="Proteomes" id="UP000800082">
    <property type="component" value="Unassembled WGS sequence"/>
</dbReference>
<evidence type="ECO:0000313" key="6">
    <source>
        <dbReference type="Proteomes" id="UP000800082"/>
    </source>
</evidence>
<dbReference type="GO" id="GO:0000976">
    <property type="term" value="F:transcription cis-regulatory region binding"/>
    <property type="evidence" value="ECO:0007669"/>
    <property type="project" value="TreeGrafter"/>
</dbReference>
<dbReference type="AlphaFoldDB" id="A0A6A5RL54"/>
<accession>A0A6A5RL54</accession>
<feature type="domain" description="Zn(2)-C6 fungal-type" evidence="4">
    <location>
        <begin position="57"/>
        <end position="85"/>
    </location>
</feature>